<evidence type="ECO:0000256" key="6">
    <source>
        <dbReference type="ARBA" id="ARBA00022989"/>
    </source>
</evidence>
<feature type="transmembrane region" description="Helical" evidence="8">
    <location>
        <begin position="30"/>
        <end position="50"/>
    </location>
</feature>
<dbReference type="EMBL" id="JABBPN010000004">
    <property type="protein sequence ID" value="NMO95387.1"/>
    <property type="molecule type" value="Genomic_DNA"/>
</dbReference>
<evidence type="ECO:0000256" key="1">
    <source>
        <dbReference type="ARBA" id="ARBA00004429"/>
    </source>
</evidence>
<dbReference type="Gene3D" id="1.20.1250.20">
    <property type="entry name" value="MFS general substrate transporter like domains"/>
    <property type="match status" value="2"/>
</dbReference>
<feature type="transmembrane region" description="Helical" evidence="8">
    <location>
        <begin position="280"/>
        <end position="302"/>
    </location>
</feature>
<feature type="transmembrane region" description="Helical" evidence="8">
    <location>
        <begin position="185"/>
        <end position="204"/>
    </location>
</feature>
<feature type="domain" description="Major facilitator superfamily (MFS) profile" evidence="9">
    <location>
        <begin position="189"/>
        <end position="369"/>
    </location>
</feature>
<feature type="transmembrane region" description="Helical" evidence="8">
    <location>
        <begin position="224"/>
        <end position="243"/>
    </location>
</feature>
<dbReference type="GO" id="GO:0015528">
    <property type="term" value="F:lactose:proton symporter activity"/>
    <property type="evidence" value="ECO:0007669"/>
    <property type="project" value="TreeGrafter"/>
</dbReference>
<keyword evidence="2" id="KW-0813">Transport</keyword>
<feature type="transmembrane region" description="Helical" evidence="8">
    <location>
        <begin position="314"/>
        <end position="337"/>
    </location>
</feature>
<comment type="caution">
    <text evidence="10">The sequence shown here is derived from an EMBL/GenBank/DDBJ whole genome shotgun (WGS) entry which is preliminary data.</text>
</comment>
<feature type="transmembrane region" description="Helical" evidence="8">
    <location>
        <begin position="255"/>
        <end position="274"/>
    </location>
</feature>
<sequence length="369" mass="40710">MFTIFGTTALIISYFPLYYKELGFSSTQVGYLYAVGPLISMFSNMIWSYASDKYRTIKKIMMLLIGGQLTLLLFLTQANSFGAVFMIISLFYFFYYPVYPLADTMAIQTAKRYNRSFTVIRVFGSIGFALFALGIGYVISLAGANRAVVIGIAIGTVTLILSLLLRDGVVKRSGGMELSGLVKMLRSKEIFWFFICVFALALGHRMNEAFLTLTMAQLGADEGLIGWSLMLSAVSEIPIFFLLSKYGDKIKELPLLAFASLMYAVRFVLMGIVSDPMSVLAVQALHSVTFGVFYVTAVRYISRLVPTDYQATGMALFTVFWSSASGLISGTFGGGLFESAGRVTFYYLAAALAGLAAAGFMWRHIFHRD</sequence>
<dbReference type="PANTHER" id="PTHR23522:SF10">
    <property type="entry name" value="3-PHENYLPROPIONIC ACID TRANSPORTER-RELATED"/>
    <property type="match status" value="1"/>
</dbReference>
<dbReference type="Proteomes" id="UP000565468">
    <property type="component" value="Unassembled WGS sequence"/>
</dbReference>
<feature type="transmembrane region" description="Helical" evidence="8">
    <location>
        <begin position="147"/>
        <end position="165"/>
    </location>
</feature>
<evidence type="ECO:0000256" key="5">
    <source>
        <dbReference type="ARBA" id="ARBA00022692"/>
    </source>
</evidence>
<evidence type="ECO:0000256" key="7">
    <source>
        <dbReference type="ARBA" id="ARBA00023136"/>
    </source>
</evidence>
<feature type="transmembrane region" description="Helical" evidence="8">
    <location>
        <begin position="57"/>
        <end position="75"/>
    </location>
</feature>
<keyword evidence="11" id="KW-1185">Reference proteome</keyword>
<dbReference type="GO" id="GO:0030395">
    <property type="term" value="F:lactose binding"/>
    <property type="evidence" value="ECO:0007669"/>
    <property type="project" value="TreeGrafter"/>
</dbReference>
<name>A0A848M388_PAELE</name>
<dbReference type="PANTHER" id="PTHR23522">
    <property type="entry name" value="BLL5896 PROTEIN"/>
    <property type="match status" value="1"/>
</dbReference>
<evidence type="ECO:0000256" key="3">
    <source>
        <dbReference type="ARBA" id="ARBA00022475"/>
    </source>
</evidence>
<gene>
    <name evidence="10" type="ORF">HII30_06255</name>
</gene>
<keyword evidence="3" id="KW-1003">Cell membrane</keyword>
<keyword evidence="5 8" id="KW-0812">Transmembrane</keyword>
<evidence type="ECO:0000313" key="11">
    <source>
        <dbReference type="Proteomes" id="UP000565468"/>
    </source>
</evidence>
<dbReference type="Pfam" id="PF12832">
    <property type="entry name" value="MFS_1_like"/>
    <property type="match status" value="1"/>
</dbReference>
<feature type="transmembrane region" description="Helical" evidence="8">
    <location>
        <begin position="81"/>
        <end position="98"/>
    </location>
</feature>
<evidence type="ECO:0000256" key="8">
    <source>
        <dbReference type="SAM" id="Phobius"/>
    </source>
</evidence>
<dbReference type="InterPro" id="IPR020846">
    <property type="entry name" value="MFS_dom"/>
</dbReference>
<keyword evidence="7 8" id="KW-0472">Membrane</keyword>
<evidence type="ECO:0000256" key="4">
    <source>
        <dbReference type="ARBA" id="ARBA00022519"/>
    </source>
</evidence>
<keyword evidence="4" id="KW-0997">Cell inner membrane</keyword>
<dbReference type="SUPFAM" id="SSF103473">
    <property type="entry name" value="MFS general substrate transporter"/>
    <property type="match status" value="1"/>
</dbReference>
<dbReference type="InterPro" id="IPR036259">
    <property type="entry name" value="MFS_trans_sf"/>
</dbReference>
<evidence type="ECO:0000256" key="2">
    <source>
        <dbReference type="ARBA" id="ARBA00022448"/>
    </source>
</evidence>
<accession>A0A848M388</accession>
<proteinExistence type="predicted"/>
<comment type="subcellular location">
    <subcellularLocation>
        <location evidence="1">Cell inner membrane</location>
        <topology evidence="1">Multi-pass membrane protein</topology>
    </subcellularLocation>
</comment>
<evidence type="ECO:0000313" key="10">
    <source>
        <dbReference type="EMBL" id="NMO95387.1"/>
    </source>
</evidence>
<feature type="transmembrane region" description="Helical" evidence="8">
    <location>
        <begin position="343"/>
        <end position="362"/>
    </location>
</feature>
<organism evidence="10 11">
    <name type="scientific">Paenibacillus lemnae</name>
    <dbReference type="NCBI Taxonomy" id="1330551"/>
    <lineage>
        <taxon>Bacteria</taxon>
        <taxon>Bacillati</taxon>
        <taxon>Bacillota</taxon>
        <taxon>Bacilli</taxon>
        <taxon>Bacillales</taxon>
        <taxon>Paenibacillaceae</taxon>
        <taxon>Paenibacillus</taxon>
    </lineage>
</organism>
<dbReference type="InterPro" id="IPR024989">
    <property type="entry name" value="MFS_assoc_dom"/>
</dbReference>
<dbReference type="PROSITE" id="PS50850">
    <property type="entry name" value="MFS"/>
    <property type="match status" value="1"/>
</dbReference>
<dbReference type="AlphaFoldDB" id="A0A848M388"/>
<evidence type="ECO:0000259" key="9">
    <source>
        <dbReference type="PROSITE" id="PS50850"/>
    </source>
</evidence>
<dbReference type="GO" id="GO:0005886">
    <property type="term" value="C:plasma membrane"/>
    <property type="evidence" value="ECO:0007669"/>
    <property type="project" value="UniProtKB-SubCell"/>
</dbReference>
<protein>
    <submittedName>
        <fullName evidence="10">MFS transporter</fullName>
    </submittedName>
</protein>
<keyword evidence="6 8" id="KW-1133">Transmembrane helix</keyword>
<reference evidence="10 11" key="1">
    <citation type="submission" date="2020-04" db="EMBL/GenBank/DDBJ databases">
        <title>Paenibacillus algicola sp. nov., a novel marine bacterium producing alginate lyase.</title>
        <authorList>
            <person name="Huang H."/>
        </authorList>
    </citation>
    <scope>NUCLEOTIDE SEQUENCE [LARGE SCALE GENOMIC DNA]</scope>
    <source>
        <strain evidence="10 11">L7-75</strain>
    </source>
</reference>
<feature type="transmembrane region" description="Helical" evidence="8">
    <location>
        <begin position="119"/>
        <end position="141"/>
    </location>
</feature>